<dbReference type="CDD" id="cd01948">
    <property type="entry name" value="EAL"/>
    <property type="match status" value="1"/>
</dbReference>
<feature type="domain" description="GGDEF" evidence="4">
    <location>
        <begin position="298"/>
        <end position="434"/>
    </location>
</feature>
<dbReference type="Pfam" id="PF01590">
    <property type="entry name" value="GAF"/>
    <property type="match status" value="1"/>
</dbReference>
<dbReference type="PROSITE" id="PS50883">
    <property type="entry name" value="EAL"/>
    <property type="match status" value="1"/>
</dbReference>
<dbReference type="InterPro" id="IPR035919">
    <property type="entry name" value="EAL_sf"/>
</dbReference>
<dbReference type="Gene3D" id="3.20.20.450">
    <property type="entry name" value="EAL domain"/>
    <property type="match status" value="1"/>
</dbReference>
<dbReference type="Gene3D" id="3.30.70.270">
    <property type="match status" value="1"/>
</dbReference>
<dbReference type="eggNOG" id="COG2203">
    <property type="taxonomic scope" value="Bacteria"/>
</dbReference>
<keyword evidence="1" id="KW-0175">Coiled coil</keyword>
<dbReference type="EMBL" id="CP000285">
    <property type="protein sequence ID" value="ABE59491.1"/>
    <property type="molecule type" value="Genomic_DNA"/>
</dbReference>
<evidence type="ECO:0000259" key="3">
    <source>
        <dbReference type="PROSITE" id="PS50883"/>
    </source>
</evidence>
<evidence type="ECO:0000313" key="6">
    <source>
        <dbReference type="Proteomes" id="UP000000239"/>
    </source>
</evidence>
<keyword evidence="2" id="KW-0812">Transmembrane</keyword>
<reference evidence="5 6" key="1">
    <citation type="journal article" date="2011" name="Stand. Genomic Sci.">
        <title>Complete genome sequence of the halophilic and highly halotolerant Chromohalobacter salexigens type strain (1H11(T)).</title>
        <authorList>
            <person name="Copeland A."/>
            <person name="O'Connor K."/>
            <person name="Lucas S."/>
            <person name="Lapidus A."/>
            <person name="Berry K.W."/>
            <person name="Detter J.C."/>
            <person name="Del Rio T.G."/>
            <person name="Hammon N."/>
            <person name="Dalin E."/>
            <person name="Tice H."/>
            <person name="Pitluck S."/>
            <person name="Bruce D."/>
            <person name="Goodwin L."/>
            <person name="Han C."/>
            <person name="Tapia R."/>
            <person name="Saunders E."/>
            <person name="Schmutz J."/>
            <person name="Brettin T."/>
            <person name="Larimer F."/>
            <person name="Land M."/>
            <person name="Hauser L."/>
            <person name="Vargas C."/>
            <person name="Nieto J.J."/>
            <person name="Kyrpides N.C."/>
            <person name="Ivanova N."/>
            <person name="Goker M."/>
            <person name="Klenk H.P."/>
            <person name="Csonka L.N."/>
            <person name="Woyke T."/>
        </authorList>
    </citation>
    <scope>NUCLEOTIDE SEQUENCE [LARGE SCALE GENOMIC DNA]</scope>
    <source>
        <strain evidence="6">ATCC BAA-138 / DSM 3043 / CIP 106854 / NCIMB 13768 / 1H11</strain>
    </source>
</reference>
<dbReference type="SMART" id="SM00065">
    <property type="entry name" value="GAF"/>
    <property type="match status" value="1"/>
</dbReference>
<dbReference type="InterPro" id="IPR003018">
    <property type="entry name" value="GAF"/>
</dbReference>
<dbReference type="eggNOG" id="COG2199">
    <property type="taxonomic scope" value="Bacteria"/>
</dbReference>
<evidence type="ECO:0000256" key="2">
    <source>
        <dbReference type="SAM" id="Phobius"/>
    </source>
</evidence>
<dbReference type="Pfam" id="PF00563">
    <property type="entry name" value="EAL"/>
    <property type="match status" value="1"/>
</dbReference>
<feature type="coiled-coil region" evidence="1">
    <location>
        <begin position="404"/>
        <end position="456"/>
    </location>
</feature>
<dbReference type="eggNOG" id="COG2200">
    <property type="taxonomic scope" value="Bacteria"/>
</dbReference>
<dbReference type="InterPro" id="IPR001633">
    <property type="entry name" value="EAL_dom"/>
</dbReference>
<proteinExistence type="predicted"/>
<dbReference type="HOGENOM" id="CLU_000445_70_50_6"/>
<dbReference type="PANTHER" id="PTHR33121:SF79">
    <property type="entry name" value="CYCLIC DI-GMP PHOSPHODIESTERASE PDED-RELATED"/>
    <property type="match status" value="1"/>
</dbReference>
<dbReference type="InterPro" id="IPR043128">
    <property type="entry name" value="Rev_trsase/Diguanyl_cyclase"/>
</dbReference>
<dbReference type="AlphaFoldDB" id="Q1QVL7"/>
<gene>
    <name evidence="5" type="ordered locus">Csal_2140</name>
</gene>
<dbReference type="InterPro" id="IPR029787">
    <property type="entry name" value="Nucleotide_cyclase"/>
</dbReference>
<organism evidence="5 6">
    <name type="scientific">Chromohalobacter israelensis (strain ATCC BAA-138 / DSM 3043 / CIP 106854 / NCIMB 13768 / 1H11)</name>
    <name type="common">Chromohalobacter salexigens</name>
    <dbReference type="NCBI Taxonomy" id="290398"/>
    <lineage>
        <taxon>Bacteria</taxon>
        <taxon>Pseudomonadati</taxon>
        <taxon>Pseudomonadota</taxon>
        <taxon>Gammaproteobacteria</taxon>
        <taxon>Oceanospirillales</taxon>
        <taxon>Halomonadaceae</taxon>
        <taxon>Chromohalobacter</taxon>
    </lineage>
</organism>
<dbReference type="OrthoDB" id="1316910at2"/>
<dbReference type="PROSITE" id="PS50887">
    <property type="entry name" value="GGDEF"/>
    <property type="match status" value="1"/>
</dbReference>
<dbReference type="STRING" id="290398.Csal_2140"/>
<protein>
    <submittedName>
        <fullName evidence="5">Diguanylate cyclase/phosphodiesterase with GAF sensor</fullName>
    </submittedName>
</protein>
<feature type="domain" description="EAL" evidence="3">
    <location>
        <begin position="443"/>
        <end position="691"/>
    </location>
</feature>
<dbReference type="Gene3D" id="3.30.450.40">
    <property type="match status" value="1"/>
</dbReference>
<keyword evidence="2" id="KW-1133">Transmembrane helix</keyword>
<dbReference type="PANTHER" id="PTHR33121">
    <property type="entry name" value="CYCLIC DI-GMP PHOSPHODIESTERASE PDEF"/>
    <property type="match status" value="1"/>
</dbReference>
<dbReference type="InterPro" id="IPR050706">
    <property type="entry name" value="Cyclic-di-GMP_PDE-like"/>
</dbReference>
<dbReference type="InterPro" id="IPR000160">
    <property type="entry name" value="GGDEF_dom"/>
</dbReference>
<dbReference type="Pfam" id="PF00990">
    <property type="entry name" value="GGDEF"/>
    <property type="match status" value="1"/>
</dbReference>
<accession>Q1QVL7</accession>
<dbReference type="SMART" id="SM00267">
    <property type="entry name" value="GGDEF"/>
    <property type="match status" value="1"/>
</dbReference>
<dbReference type="GO" id="GO:0071111">
    <property type="term" value="F:cyclic-guanylate-specific phosphodiesterase activity"/>
    <property type="evidence" value="ECO:0007669"/>
    <property type="project" value="InterPro"/>
</dbReference>
<evidence type="ECO:0000259" key="4">
    <source>
        <dbReference type="PROSITE" id="PS50887"/>
    </source>
</evidence>
<feature type="transmembrane region" description="Helical" evidence="2">
    <location>
        <begin position="36"/>
        <end position="56"/>
    </location>
</feature>
<dbReference type="KEGG" id="csa:Csal_2140"/>
<evidence type="ECO:0000313" key="5">
    <source>
        <dbReference type="EMBL" id="ABE59491.1"/>
    </source>
</evidence>
<dbReference type="SMART" id="SM00052">
    <property type="entry name" value="EAL"/>
    <property type="match status" value="1"/>
</dbReference>
<keyword evidence="2" id="KW-0472">Membrane</keyword>
<dbReference type="SUPFAM" id="SSF55073">
    <property type="entry name" value="Nucleotide cyclase"/>
    <property type="match status" value="1"/>
</dbReference>
<feature type="transmembrane region" description="Helical" evidence="2">
    <location>
        <begin position="62"/>
        <end position="78"/>
    </location>
</feature>
<dbReference type="SUPFAM" id="SSF55781">
    <property type="entry name" value="GAF domain-like"/>
    <property type="match status" value="1"/>
</dbReference>
<dbReference type="Proteomes" id="UP000000239">
    <property type="component" value="Chromosome"/>
</dbReference>
<sequence>MAHDGFPLPRPRPVSRMISDIVRRLHHLRSEHRRNIALFCALVAGSGLAVLMSLFFDGSMTGLLIVIGGVILLATLLLRRMARQTRDSIRQWQALLNAQQRQADQQEAWRRMRELLQRDLDEDAFLRALLDTTAEVLGVERAGLWFLDEDRALTCRMSLIDSLNGLRLPPNGLDGYLASLTYNPCLVTSDAQHDERLAGLRDYLRDNRIQAMLDVGIFVGGELRGAICCESTHPREWQGDEITSLMGFAGLLSQFSESLRRREVEHDLYRQLHHDEVSDLATLKGLLERLHALIRSHGSFHLLVVRLGGLSHINETLGQQAGDEAIRQVAAKLKERLTELQGEILIGRLPANRLLITIPGQTDDSLRRYCLQRLLTLGDGTWRVFGTPCQLRFNIGVTRYPYDASDIESLLQRAELAVQHARETLPHHLAFYTSQLSDWEHRLSRLERELRTALDAQQLRLYLQGQFDTSGRLAGAEVLLRWQHPREGLLAPGSFIAEAEHSGLIRPMGQWVLEQACALLGGVLRDSDLTLSVNVSVQQLHDDAFITTLTHLLDRHGFAPHRLILEVVESLLVTPGVASRLNALRALGIRLALDDFGTGYSSLRYLQDFQVDEIKIDKIFVDAIKERQDAPLVRSIIALGKALELRVVAEGIESAFQQDYLVTNGVDFLQGYYLARPEPVDAFLRRLDAPSRR</sequence>
<keyword evidence="6" id="KW-1185">Reference proteome</keyword>
<name>Q1QVL7_CHRI1</name>
<evidence type="ECO:0000256" key="1">
    <source>
        <dbReference type="SAM" id="Coils"/>
    </source>
</evidence>
<dbReference type="InterPro" id="IPR029016">
    <property type="entry name" value="GAF-like_dom_sf"/>
</dbReference>
<dbReference type="SUPFAM" id="SSF141868">
    <property type="entry name" value="EAL domain-like"/>
    <property type="match status" value="1"/>
</dbReference>